<evidence type="ECO:0000313" key="3">
    <source>
        <dbReference type="Proteomes" id="UP000041254"/>
    </source>
</evidence>
<name>A0A0G4GHD5_VITBC</name>
<protein>
    <submittedName>
        <fullName evidence="2">Uncharacterized protein</fullName>
    </submittedName>
</protein>
<keyword evidence="3" id="KW-1185">Reference proteome</keyword>
<feature type="region of interest" description="Disordered" evidence="1">
    <location>
        <begin position="127"/>
        <end position="173"/>
    </location>
</feature>
<dbReference type="EMBL" id="CDMY01000666">
    <property type="protein sequence ID" value="CEM29145.1"/>
    <property type="molecule type" value="Genomic_DNA"/>
</dbReference>
<dbReference type="AlphaFoldDB" id="A0A0G4GHD5"/>
<evidence type="ECO:0000256" key="1">
    <source>
        <dbReference type="SAM" id="MobiDB-lite"/>
    </source>
</evidence>
<dbReference type="Gene3D" id="3.30.40.10">
    <property type="entry name" value="Zinc/RING finger domain, C3HC4 (zinc finger)"/>
    <property type="match status" value="1"/>
</dbReference>
<dbReference type="Proteomes" id="UP000041254">
    <property type="component" value="Unassembled WGS sequence"/>
</dbReference>
<proteinExistence type="predicted"/>
<evidence type="ECO:0000313" key="2">
    <source>
        <dbReference type="EMBL" id="CEM29145.1"/>
    </source>
</evidence>
<feature type="region of interest" description="Disordered" evidence="1">
    <location>
        <begin position="59"/>
        <end position="107"/>
    </location>
</feature>
<reference evidence="2 3" key="1">
    <citation type="submission" date="2014-11" db="EMBL/GenBank/DDBJ databases">
        <authorList>
            <person name="Zhu J."/>
            <person name="Qi W."/>
            <person name="Song R."/>
        </authorList>
    </citation>
    <scope>NUCLEOTIDE SEQUENCE [LARGE SCALE GENOMIC DNA]</scope>
</reference>
<accession>A0A0G4GHD5</accession>
<organism evidence="2 3">
    <name type="scientific">Vitrella brassicaformis (strain CCMP3155)</name>
    <dbReference type="NCBI Taxonomy" id="1169540"/>
    <lineage>
        <taxon>Eukaryota</taxon>
        <taxon>Sar</taxon>
        <taxon>Alveolata</taxon>
        <taxon>Colpodellida</taxon>
        <taxon>Vitrellaceae</taxon>
        <taxon>Vitrella</taxon>
    </lineage>
</organism>
<dbReference type="InParanoid" id="A0A0G4GHD5"/>
<dbReference type="VEuPathDB" id="CryptoDB:Vbra_9987"/>
<dbReference type="InterPro" id="IPR013083">
    <property type="entry name" value="Znf_RING/FYVE/PHD"/>
</dbReference>
<sequence>MRCPRPPVVLLYPCRHVCLCEECFNRMRLAAVPRFPRGEPSAEGQERCPACEMPIDLRRSSVVSGDAKTAAVRSRTPEPRPPSGNDHPKASLLNRSPPSDISDDEMSLYGATRGRIFRSRMRKSWRMGSVARSSSLTAPNAEALPREPPRPARPHIVYGPHGPPRPTPQRPNETHRLAEEITKEHPDAAVISRLMKEGAEPYAEANPNRPEVSVIEFAAEQPSGAARVMDVMLRRRSYVMTGADDVGHRRELVVACLKHALATALRRVDRELALSVMGHMRSLWCGWKETAADALMASLGCHSDIDIDTSRAFSGLVVELTTELDSWVGSVEQVRQGIVKTKGCVLAFRCMMDGGARKLLEVQEPLLDASTAKQRRLHEWWCAAMEVGSVDVLRELIREGYDVRVYFARPKGDSRFACDLDDSHRIAGLAEALHLGIDPSKGLHTLTHRRNNKDREGKHTVASMYGVYLRGLPDRIVGVINAALCDIALVYQSGLFRHPAVLEDSVLPLLRRFLFVPPAPHMRFATNTQFGRRMNACLDLFLRSVVGGFEGVAGGEVLGMGEALPRCRCFAIGSEGGRRVGLREIVEKARREESATHGLPTSSGASSMDDLSFLWREVGYLNGTTFVPLGLR</sequence>
<gene>
    <name evidence="2" type="ORF">Vbra_9987</name>
</gene>